<comment type="caution">
    <text evidence="2">The sequence shown here is derived from an EMBL/GenBank/DDBJ whole genome shotgun (WGS) entry which is preliminary data.</text>
</comment>
<gene>
    <name evidence="2" type="ORF">KIPB_013516</name>
</gene>
<feature type="compositionally biased region" description="Basic and acidic residues" evidence="1">
    <location>
        <begin position="10"/>
        <end position="25"/>
    </location>
</feature>
<keyword evidence="3" id="KW-1185">Reference proteome</keyword>
<feature type="non-terminal residue" evidence="2">
    <location>
        <position position="69"/>
    </location>
</feature>
<accession>A0A9K3GQ74</accession>
<name>A0A9K3GQ74_9EUKA</name>
<organism evidence="2 3">
    <name type="scientific">Kipferlia bialata</name>
    <dbReference type="NCBI Taxonomy" id="797122"/>
    <lineage>
        <taxon>Eukaryota</taxon>
        <taxon>Metamonada</taxon>
        <taxon>Carpediemonas-like organisms</taxon>
        <taxon>Kipferlia</taxon>
    </lineage>
</organism>
<protein>
    <submittedName>
        <fullName evidence="2">Uncharacterized protein</fullName>
    </submittedName>
</protein>
<sequence length="69" mass="7698">MVTISNPSHSHPDSLGELLLPRRESPGPGCQTWFSALKRGERVPESMLYCPFCRHAVKAKTMNSFNKPA</sequence>
<feature type="region of interest" description="Disordered" evidence="1">
    <location>
        <begin position="1"/>
        <end position="25"/>
    </location>
</feature>
<dbReference type="Proteomes" id="UP000265618">
    <property type="component" value="Unassembled WGS sequence"/>
</dbReference>
<evidence type="ECO:0000256" key="1">
    <source>
        <dbReference type="SAM" id="MobiDB-lite"/>
    </source>
</evidence>
<reference evidence="2 3" key="1">
    <citation type="journal article" date="2018" name="PLoS ONE">
        <title>The draft genome of Kipferlia bialata reveals reductive genome evolution in fornicate parasites.</title>
        <authorList>
            <person name="Tanifuji G."/>
            <person name="Takabayashi S."/>
            <person name="Kume K."/>
            <person name="Takagi M."/>
            <person name="Nakayama T."/>
            <person name="Kamikawa R."/>
            <person name="Inagaki Y."/>
            <person name="Hashimoto T."/>
        </authorList>
    </citation>
    <scope>NUCLEOTIDE SEQUENCE [LARGE SCALE GENOMIC DNA]</scope>
    <source>
        <strain evidence="2">NY0173</strain>
    </source>
</reference>
<dbReference type="AlphaFoldDB" id="A0A9K3GQ74"/>
<dbReference type="EMBL" id="BDIP01006465">
    <property type="protein sequence ID" value="GIQ90645.1"/>
    <property type="molecule type" value="Genomic_DNA"/>
</dbReference>
<evidence type="ECO:0000313" key="3">
    <source>
        <dbReference type="Proteomes" id="UP000265618"/>
    </source>
</evidence>
<evidence type="ECO:0000313" key="2">
    <source>
        <dbReference type="EMBL" id="GIQ90645.1"/>
    </source>
</evidence>
<proteinExistence type="predicted"/>